<dbReference type="InParanoid" id="A0A2R5GNA8"/>
<protein>
    <recommendedName>
        <fullName evidence="2">DUF6729 domain-containing protein</fullName>
    </recommendedName>
</protein>
<sequence>MDDFVTPDVFAEAFGKPEQDGDAEIAGNDDDTPARWKRVRPSERDFMETCIEEVEAMSDEKALQRFCTNNDRSWVFWSSRRGNQPEKDQFMTRAVGLWWPWKMFEEMQGRSIVCPKCERSISRAKGTWVPLDEVREVISFSSTWLLLGREYRCPAANCNASFRNTGERFLKQCPELTRLRFSIILRRRLAIERAVAQFIHPLWVTNAQAAFDLLLGAHVREYERVREAYLLHWSIWKGTPVKLDAFRWLARWGPIMQVEKSHILRKLFIRAMSDALFVPDESLLREKTPNGDFCQMTRELRSETPRKVPQPSILKERVRAVLIMFVNSDSLAERQNRINFLYRVCPSDT</sequence>
<feature type="non-terminal residue" evidence="3">
    <location>
        <position position="349"/>
    </location>
</feature>
<proteinExistence type="predicted"/>
<organism evidence="3 4">
    <name type="scientific">Hondaea fermentalgiana</name>
    <dbReference type="NCBI Taxonomy" id="2315210"/>
    <lineage>
        <taxon>Eukaryota</taxon>
        <taxon>Sar</taxon>
        <taxon>Stramenopiles</taxon>
        <taxon>Bigyra</taxon>
        <taxon>Labyrinthulomycetes</taxon>
        <taxon>Thraustochytrida</taxon>
        <taxon>Thraustochytriidae</taxon>
        <taxon>Hondaea</taxon>
    </lineage>
</organism>
<dbReference type="InterPro" id="IPR046616">
    <property type="entry name" value="DUF6729"/>
</dbReference>
<gene>
    <name evidence="3" type="ORF">FCC1311_074492</name>
</gene>
<feature type="region of interest" description="Disordered" evidence="1">
    <location>
        <begin position="13"/>
        <end position="34"/>
    </location>
</feature>
<evidence type="ECO:0000259" key="2">
    <source>
        <dbReference type="Pfam" id="PF20499"/>
    </source>
</evidence>
<accession>A0A2R5GNA8</accession>
<dbReference type="AlphaFoldDB" id="A0A2R5GNA8"/>
<evidence type="ECO:0000313" key="4">
    <source>
        <dbReference type="Proteomes" id="UP000241890"/>
    </source>
</evidence>
<dbReference type="Pfam" id="PF20499">
    <property type="entry name" value="DUF6729"/>
    <property type="match status" value="1"/>
</dbReference>
<evidence type="ECO:0000256" key="1">
    <source>
        <dbReference type="SAM" id="MobiDB-lite"/>
    </source>
</evidence>
<feature type="domain" description="DUF6729" evidence="2">
    <location>
        <begin position="82"/>
        <end position="211"/>
    </location>
</feature>
<evidence type="ECO:0000313" key="3">
    <source>
        <dbReference type="EMBL" id="GBG31228.1"/>
    </source>
</evidence>
<comment type="caution">
    <text evidence="3">The sequence shown here is derived from an EMBL/GenBank/DDBJ whole genome shotgun (WGS) entry which is preliminary data.</text>
</comment>
<feature type="compositionally biased region" description="Acidic residues" evidence="1">
    <location>
        <begin position="20"/>
        <end position="31"/>
    </location>
</feature>
<dbReference type="EMBL" id="BEYU01000094">
    <property type="protein sequence ID" value="GBG31228.1"/>
    <property type="molecule type" value="Genomic_DNA"/>
</dbReference>
<dbReference type="Proteomes" id="UP000241890">
    <property type="component" value="Unassembled WGS sequence"/>
</dbReference>
<keyword evidence="4" id="KW-1185">Reference proteome</keyword>
<name>A0A2R5GNA8_9STRA</name>
<reference evidence="3 4" key="1">
    <citation type="submission" date="2017-12" db="EMBL/GenBank/DDBJ databases">
        <title>Sequencing, de novo assembly and annotation of complete genome of a new Thraustochytrid species, strain FCC1311.</title>
        <authorList>
            <person name="Sedici K."/>
            <person name="Godart F."/>
            <person name="Aiese Cigliano R."/>
            <person name="Sanseverino W."/>
            <person name="Barakat M."/>
            <person name="Ortet P."/>
            <person name="Marechal E."/>
            <person name="Cagnac O."/>
            <person name="Amato A."/>
        </authorList>
    </citation>
    <scope>NUCLEOTIDE SEQUENCE [LARGE SCALE GENOMIC DNA]</scope>
</reference>